<dbReference type="SUPFAM" id="SSF57850">
    <property type="entry name" value="RING/U-box"/>
    <property type="match status" value="1"/>
</dbReference>
<gene>
    <name evidence="8" type="ORF">FNV43_RR18099</name>
</gene>
<reference evidence="8" key="1">
    <citation type="submission" date="2020-03" db="EMBL/GenBank/DDBJ databases">
        <title>A high-quality chromosome-level genome assembly of a woody plant with both climbing and erect habits, Rhamnella rubrinervis.</title>
        <authorList>
            <person name="Lu Z."/>
            <person name="Yang Y."/>
            <person name="Zhu X."/>
            <person name="Sun Y."/>
        </authorList>
    </citation>
    <scope>NUCLEOTIDE SEQUENCE</scope>
    <source>
        <strain evidence="8">BYM</strain>
        <tissue evidence="8">Leaf</tissue>
    </source>
</reference>
<keyword evidence="6" id="KW-0175">Coiled coil</keyword>
<comment type="pathway">
    <text evidence="2">Protein modification; protein ubiquitination.</text>
</comment>
<dbReference type="InterPro" id="IPR013083">
    <property type="entry name" value="Znf_RING/FYVE/PHD"/>
</dbReference>
<dbReference type="InterPro" id="IPR003613">
    <property type="entry name" value="Ubox_domain"/>
</dbReference>
<dbReference type="InterPro" id="IPR036537">
    <property type="entry name" value="Adaptor_Cbl_N_dom_sf"/>
</dbReference>
<keyword evidence="9" id="KW-1185">Reference proteome</keyword>
<dbReference type="GO" id="GO:0007166">
    <property type="term" value="P:cell surface receptor signaling pathway"/>
    <property type="evidence" value="ECO:0007669"/>
    <property type="project" value="InterPro"/>
</dbReference>
<dbReference type="Proteomes" id="UP000796880">
    <property type="component" value="Unassembled WGS sequence"/>
</dbReference>
<comment type="caution">
    <text evidence="8">The sequence shown here is derived from an EMBL/GenBank/DDBJ whole genome shotgun (WGS) entry which is preliminary data.</text>
</comment>
<dbReference type="PANTHER" id="PTHR45958">
    <property type="entry name" value="RING-TYPE E3 UBIQUITIN TRANSFERASE"/>
    <property type="match status" value="1"/>
</dbReference>
<dbReference type="PANTHER" id="PTHR45958:SF5">
    <property type="entry name" value="RING-TYPE E3 UBIQUITIN TRANSFERASE"/>
    <property type="match status" value="1"/>
</dbReference>
<sequence length="985" mass="109963">MLAGDVASSASSISASEGLTQTIEVIFEILAAANNVLFKRDSFKELASYLERIIPVLRELEKKDFDNSESLKNAIEILNREVRDAKKLMLECSKKNKVYLLMNCRAIVNRLENTSREISRALGLLPLASLDLSAGIVEDIERLCNTMQRAAFRAAITEEEIWRKLRLEYRKGMSALRKEFEEFKSEIESARVRKDQAEAIQMDQIIALLERADAASSPKEKEMKYFTKRKSLGSQPLQPLQSFYCPITRDVMVDPVETSSGQTFEKGAIEKWFADGNKLCPLTMTSLDTSILRPNKTLRQSIEEWKDRNTMIMIASMKEKLKSEEEEEVLLNLGELQSLCEQRDMHREWVILENYMPILIQLLGAKNRDIRKNVLVILCILAKDTDDAKERIIKVENAVESIVRSLGRRSEERKLAVALLLELSKSDFVKDCIGKVQGCILLLVTMSNSDDNQAPRDAQELLENLSFSDQNVIQMAKANYFKHLLQRLSTGSDDAKMIMATNLAEMELTDHNKESLFEEGVLGPLLEMVSHGQIHMKTVAVKVLRNLSSLPRNGLQMIREGAVRPLLDLLFHRNSSNSSLREYLAATIMHLAMSTVSQESDKAPVLFLESDGDIFQLFSLINLTGPSVQQSIIQTFYALCQSQSSSNIKMNLIKCSAVPILVQLCGHNNSNVRASAVKLFSCLANGGDEAFIMENVDQKCIEIILTIIRSSNDEEEIASAMGIISNLPETHEITQWLLDAGALQVIFNFLQNGRQNGSHYSQLIENAVGALRRFTVPTKLEWQKSAAEVGLIQVLVRLLENGSVLTKQHAAICLARFSESSSELSRPMPKRRGLWCFSAPPETGCLVHGGICTVVSSFCIIEADAVQPLVRILGEADPAACEASLDALLTLIEGEKLQNGSKVLASANAIPLIIRFLGCPYPTLQEKALNALERIFRLLEFKQKYGASAQMPLVDLTQRGSGSVKSMAARILAHLNVLHDQSSYF</sequence>
<dbReference type="InterPro" id="IPR059179">
    <property type="entry name" value="MLKL-like_MCAfunc"/>
</dbReference>
<dbReference type="InterPro" id="IPR052608">
    <property type="entry name" value="U-box_domain_protein"/>
</dbReference>
<evidence type="ECO:0000256" key="2">
    <source>
        <dbReference type="ARBA" id="ARBA00004906"/>
    </source>
</evidence>
<dbReference type="EC" id="2.3.2.27" evidence="3"/>
<proteinExistence type="predicted"/>
<dbReference type="OrthoDB" id="7537227at2759"/>
<name>A0A8K0E044_9ROSA</name>
<dbReference type="CDD" id="cd21037">
    <property type="entry name" value="MLKL_NTD"/>
    <property type="match status" value="1"/>
</dbReference>
<dbReference type="Gene3D" id="1.25.10.10">
    <property type="entry name" value="Leucine-rich Repeat Variant"/>
    <property type="match status" value="3"/>
</dbReference>
<comment type="catalytic activity">
    <reaction evidence="1">
        <text>S-ubiquitinyl-[E2 ubiquitin-conjugating enzyme]-L-cysteine + [acceptor protein]-L-lysine = [E2 ubiquitin-conjugating enzyme]-L-cysteine + N(6)-ubiquitinyl-[acceptor protein]-L-lysine.</text>
        <dbReference type="EC" id="2.3.2.27"/>
    </reaction>
</comment>
<evidence type="ECO:0000256" key="5">
    <source>
        <dbReference type="ARBA" id="ARBA00022737"/>
    </source>
</evidence>
<evidence type="ECO:0000313" key="9">
    <source>
        <dbReference type="Proteomes" id="UP000796880"/>
    </source>
</evidence>
<evidence type="ECO:0000256" key="1">
    <source>
        <dbReference type="ARBA" id="ARBA00000900"/>
    </source>
</evidence>
<keyword evidence="5" id="KW-0677">Repeat</keyword>
<organism evidence="8 9">
    <name type="scientific">Rhamnella rubrinervis</name>
    <dbReference type="NCBI Taxonomy" id="2594499"/>
    <lineage>
        <taxon>Eukaryota</taxon>
        <taxon>Viridiplantae</taxon>
        <taxon>Streptophyta</taxon>
        <taxon>Embryophyta</taxon>
        <taxon>Tracheophyta</taxon>
        <taxon>Spermatophyta</taxon>
        <taxon>Magnoliopsida</taxon>
        <taxon>eudicotyledons</taxon>
        <taxon>Gunneridae</taxon>
        <taxon>Pentapetalae</taxon>
        <taxon>rosids</taxon>
        <taxon>fabids</taxon>
        <taxon>Rosales</taxon>
        <taxon>Rhamnaceae</taxon>
        <taxon>rhamnoid group</taxon>
        <taxon>Rhamneae</taxon>
        <taxon>Rhamnella</taxon>
    </lineage>
</organism>
<evidence type="ECO:0000256" key="6">
    <source>
        <dbReference type="SAM" id="Coils"/>
    </source>
</evidence>
<evidence type="ECO:0000313" key="8">
    <source>
        <dbReference type="EMBL" id="KAF3439821.1"/>
    </source>
</evidence>
<evidence type="ECO:0000256" key="4">
    <source>
        <dbReference type="ARBA" id="ARBA00022679"/>
    </source>
</evidence>
<dbReference type="UniPathway" id="UPA00143"/>
<dbReference type="AlphaFoldDB" id="A0A8K0E044"/>
<evidence type="ECO:0000259" key="7">
    <source>
        <dbReference type="PROSITE" id="PS51698"/>
    </source>
</evidence>
<dbReference type="InterPro" id="IPR045210">
    <property type="entry name" value="RING-Ubox_PUB"/>
</dbReference>
<dbReference type="GO" id="GO:0061630">
    <property type="term" value="F:ubiquitin protein ligase activity"/>
    <property type="evidence" value="ECO:0007669"/>
    <property type="project" value="UniProtKB-EC"/>
</dbReference>
<dbReference type="Gene3D" id="3.30.40.10">
    <property type="entry name" value="Zinc/RING finger domain, C3HC4 (zinc finger)"/>
    <property type="match status" value="1"/>
</dbReference>
<feature type="coiled-coil region" evidence="6">
    <location>
        <begin position="173"/>
        <end position="200"/>
    </location>
</feature>
<protein>
    <recommendedName>
        <fullName evidence="3">RING-type E3 ubiquitin transferase</fullName>
        <ecNumber evidence="3">2.3.2.27</ecNumber>
    </recommendedName>
</protein>
<dbReference type="InterPro" id="IPR011989">
    <property type="entry name" value="ARM-like"/>
</dbReference>
<dbReference type="SUPFAM" id="SSF48371">
    <property type="entry name" value="ARM repeat"/>
    <property type="match status" value="3"/>
</dbReference>
<feature type="coiled-coil region" evidence="6">
    <location>
        <begin position="68"/>
        <end position="95"/>
    </location>
</feature>
<keyword evidence="4" id="KW-0808">Transferase</keyword>
<dbReference type="Gene3D" id="1.20.930.20">
    <property type="entry name" value="Adaptor protein Cbl, N-terminal domain"/>
    <property type="match status" value="1"/>
</dbReference>
<dbReference type="SMART" id="SM00185">
    <property type="entry name" value="ARM"/>
    <property type="match status" value="9"/>
</dbReference>
<dbReference type="SMART" id="SM00504">
    <property type="entry name" value="Ubox"/>
    <property type="match status" value="1"/>
</dbReference>
<dbReference type="GO" id="GO:0016567">
    <property type="term" value="P:protein ubiquitination"/>
    <property type="evidence" value="ECO:0007669"/>
    <property type="project" value="UniProtKB-UniPathway"/>
</dbReference>
<dbReference type="CDD" id="cd16664">
    <property type="entry name" value="RING-Ubox_PUB"/>
    <property type="match status" value="1"/>
</dbReference>
<dbReference type="EMBL" id="VOIH02000008">
    <property type="protein sequence ID" value="KAF3439821.1"/>
    <property type="molecule type" value="Genomic_DNA"/>
</dbReference>
<accession>A0A8K0E044</accession>
<evidence type="ECO:0000256" key="3">
    <source>
        <dbReference type="ARBA" id="ARBA00012483"/>
    </source>
</evidence>
<dbReference type="InterPro" id="IPR000225">
    <property type="entry name" value="Armadillo"/>
</dbReference>
<dbReference type="InterPro" id="IPR016024">
    <property type="entry name" value="ARM-type_fold"/>
</dbReference>
<feature type="domain" description="U-box" evidence="7">
    <location>
        <begin position="238"/>
        <end position="312"/>
    </location>
</feature>
<dbReference type="Pfam" id="PF04564">
    <property type="entry name" value="U-box"/>
    <property type="match status" value="1"/>
</dbReference>
<dbReference type="PROSITE" id="PS51698">
    <property type="entry name" value="U_BOX"/>
    <property type="match status" value="1"/>
</dbReference>